<keyword evidence="9" id="KW-0007">Acetylation</keyword>
<evidence type="ECO:0000256" key="3">
    <source>
        <dbReference type="ARBA" id="ARBA00006405"/>
    </source>
</evidence>
<gene>
    <name evidence="14" type="ORF">FVE85_7312</name>
</gene>
<accession>A0A5J4ZAS1</accession>
<evidence type="ECO:0000256" key="8">
    <source>
        <dbReference type="ARBA" id="ARBA00022942"/>
    </source>
</evidence>
<feature type="compositionally biased region" description="Pro residues" evidence="11">
    <location>
        <begin position="332"/>
        <end position="353"/>
    </location>
</feature>
<evidence type="ECO:0000256" key="1">
    <source>
        <dbReference type="ARBA" id="ARBA00004240"/>
    </source>
</evidence>
<dbReference type="OrthoDB" id="68090at2759"/>
<dbReference type="Pfam" id="PF11566">
    <property type="entry name" value="PI31_Prot_N"/>
    <property type="match status" value="1"/>
</dbReference>
<dbReference type="GO" id="GO:0005783">
    <property type="term" value="C:endoplasmic reticulum"/>
    <property type="evidence" value="ECO:0007669"/>
    <property type="project" value="UniProtKB-SubCell"/>
</dbReference>
<keyword evidence="8" id="KW-0647">Proteasome</keyword>
<organism evidence="14 15">
    <name type="scientific">Porphyridium purpureum</name>
    <name type="common">Red alga</name>
    <name type="synonym">Porphyridium cruentum</name>
    <dbReference type="NCBI Taxonomy" id="35688"/>
    <lineage>
        <taxon>Eukaryota</taxon>
        <taxon>Rhodophyta</taxon>
        <taxon>Bangiophyceae</taxon>
        <taxon>Porphyridiales</taxon>
        <taxon>Porphyridiaceae</taxon>
        <taxon>Porphyridium</taxon>
    </lineage>
</organism>
<proteinExistence type="inferred from homology"/>
<evidence type="ECO:0000259" key="13">
    <source>
        <dbReference type="Pfam" id="PF11566"/>
    </source>
</evidence>
<keyword evidence="6" id="KW-0597">Phosphoprotein</keyword>
<dbReference type="GO" id="GO:0004866">
    <property type="term" value="F:endopeptidase inhibitor activity"/>
    <property type="evidence" value="ECO:0007669"/>
    <property type="project" value="InterPro"/>
</dbReference>
<comment type="function">
    <text evidence="10">Plays an important role in control of proteasome function. Inhibits the hydrolysis of protein and peptide substrates by the 20S proteasome. Also inhibits the activation of the proteasome by the proteasome regulatory proteins PA700 and PA28.</text>
</comment>
<evidence type="ECO:0000256" key="11">
    <source>
        <dbReference type="SAM" id="MobiDB-lite"/>
    </source>
</evidence>
<keyword evidence="4" id="KW-0488">Methylation</keyword>
<evidence type="ECO:0000256" key="6">
    <source>
        <dbReference type="ARBA" id="ARBA00022553"/>
    </source>
</evidence>
<evidence type="ECO:0000313" key="15">
    <source>
        <dbReference type="Proteomes" id="UP000324585"/>
    </source>
</evidence>
<feature type="region of interest" description="Disordered" evidence="11">
    <location>
        <begin position="301"/>
        <end position="353"/>
    </location>
</feature>
<evidence type="ECO:0000256" key="5">
    <source>
        <dbReference type="ARBA" id="ARBA00022490"/>
    </source>
</evidence>
<evidence type="ECO:0000256" key="7">
    <source>
        <dbReference type="ARBA" id="ARBA00022824"/>
    </source>
</evidence>
<dbReference type="OMA" id="CHGAFLE"/>
<dbReference type="PANTHER" id="PTHR13266">
    <property type="entry name" value="PROTEASOME INHIBITOR"/>
    <property type="match status" value="1"/>
</dbReference>
<evidence type="ECO:0000256" key="10">
    <source>
        <dbReference type="ARBA" id="ARBA00024805"/>
    </source>
</evidence>
<dbReference type="PANTHER" id="PTHR13266:SF1">
    <property type="entry name" value="PROTEASOME INHIBITOR PI31 SUBUNIT"/>
    <property type="match status" value="1"/>
</dbReference>
<keyword evidence="15" id="KW-1185">Reference proteome</keyword>
<dbReference type="InterPro" id="IPR021625">
    <property type="entry name" value="PI31_Prot_N"/>
</dbReference>
<dbReference type="Pfam" id="PF08577">
    <property type="entry name" value="PI31_Prot_C"/>
    <property type="match status" value="1"/>
</dbReference>
<dbReference type="AlphaFoldDB" id="A0A5J4ZAS1"/>
<reference evidence="15" key="1">
    <citation type="journal article" date="2019" name="Nat. Commun.">
        <title>Expansion of phycobilisome linker gene families in mesophilic red algae.</title>
        <authorList>
            <person name="Lee J."/>
            <person name="Kim D."/>
            <person name="Bhattacharya D."/>
            <person name="Yoon H.S."/>
        </authorList>
    </citation>
    <scope>NUCLEOTIDE SEQUENCE [LARGE SCALE GENOMIC DNA]</scope>
    <source>
        <strain evidence="15">CCMP 1328</strain>
    </source>
</reference>
<feature type="domain" description="PI31 proteasome regulator C-terminal" evidence="12">
    <location>
        <begin position="244"/>
        <end position="314"/>
    </location>
</feature>
<dbReference type="GO" id="GO:0070628">
    <property type="term" value="F:proteasome binding"/>
    <property type="evidence" value="ECO:0007669"/>
    <property type="project" value="InterPro"/>
</dbReference>
<dbReference type="Proteomes" id="UP000324585">
    <property type="component" value="Unassembled WGS sequence"/>
</dbReference>
<protein>
    <submittedName>
        <fullName evidence="14">Uncharacterized protein</fullName>
    </submittedName>
</protein>
<evidence type="ECO:0000313" key="14">
    <source>
        <dbReference type="EMBL" id="KAA8499727.1"/>
    </source>
</evidence>
<comment type="similarity">
    <text evidence="3">Belongs to the proteasome inhibitor PI31 family.</text>
</comment>
<comment type="subcellular location">
    <subcellularLocation>
        <location evidence="2">Cytoplasm</location>
    </subcellularLocation>
    <subcellularLocation>
        <location evidence="1">Endoplasmic reticulum</location>
    </subcellularLocation>
</comment>
<evidence type="ECO:0000256" key="9">
    <source>
        <dbReference type="ARBA" id="ARBA00022990"/>
    </source>
</evidence>
<keyword evidence="7" id="KW-0256">Endoplasmic reticulum</keyword>
<evidence type="ECO:0000256" key="4">
    <source>
        <dbReference type="ARBA" id="ARBA00022481"/>
    </source>
</evidence>
<keyword evidence="5" id="KW-0963">Cytoplasm</keyword>
<sequence length="353" mass="37488">MAGTNYGQAVAQALAWLGAAENCTPHGAERHEALALVVHALLLNHGFRSAGTPVYEHEEQMKSLEGIRLPSDWGKAGYGGKYCHSRSSLTFEIRLVPLGSRLVCHGAFLEDEREMHTLELNVDRYVLGGRQFEERVQAPEVTWKDAASWTQLFQNVEELAAVVQISLAQKLVPDSSKDGYADYAAARTTAAGASSGNSRTSAANRTALDYRQGEPPIFEPSYPQRHDPLRVGPPMRARGPPFGVGDDDLYAPGLPQFPSMSGGLPGGPGGGNLVGPRHPGFGDPGRYSGGMGIGMPGRGMRPPPPGARYDPVGPPGMGLGEPDNDMMMPPGMYGPPSGPSGPPPGGPPPDMYW</sequence>
<dbReference type="InterPro" id="IPR013886">
    <property type="entry name" value="PI31_Prot_C"/>
</dbReference>
<dbReference type="GO" id="GO:0043161">
    <property type="term" value="P:proteasome-mediated ubiquitin-dependent protein catabolic process"/>
    <property type="evidence" value="ECO:0007669"/>
    <property type="project" value="InterPro"/>
</dbReference>
<name>A0A5J4ZAS1_PORPP</name>
<comment type="caution">
    <text evidence="14">The sequence shown here is derived from an EMBL/GenBank/DDBJ whole genome shotgun (WGS) entry which is preliminary data.</text>
</comment>
<dbReference type="EMBL" id="VRMN01000001">
    <property type="protein sequence ID" value="KAA8499727.1"/>
    <property type="molecule type" value="Genomic_DNA"/>
</dbReference>
<dbReference type="InterPro" id="IPR045128">
    <property type="entry name" value="PI31-like"/>
</dbReference>
<dbReference type="Gene3D" id="3.40.1000.30">
    <property type="match status" value="1"/>
</dbReference>
<dbReference type="GO" id="GO:0000502">
    <property type="term" value="C:proteasome complex"/>
    <property type="evidence" value="ECO:0007669"/>
    <property type="project" value="UniProtKB-KW"/>
</dbReference>
<feature type="domain" description="PI31 proteasome regulator N-terminal" evidence="13">
    <location>
        <begin position="29"/>
        <end position="177"/>
    </location>
</feature>
<evidence type="ECO:0000256" key="2">
    <source>
        <dbReference type="ARBA" id="ARBA00004496"/>
    </source>
</evidence>
<evidence type="ECO:0000259" key="12">
    <source>
        <dbReference type="Pfam" id="PF08577"/>
    </source>
</evidence>